<protein>
    <recommendedName>
        <fullName evidence="4">DUF4044 domain-containing protein</fullName>
    </recommendedName>
</protein>
<dbReference type="EMBL" id="JAEQNB010000006">
    <property type="protein sequence ID" value="MBL0388512.1"/>
    <property type="molecule type" value="Genomic_DNA"/>
</dbReference>
<comment type="caution">
    <text evidence="2">The sequence shown here is derived from an EMBL/GenBank/DDBJ whole genome shotgun (WGS) entry which is preliminary data.</text>
</comment>
<feature type="transmembrane region" description="Helical" evidence="1">
    <location>
        <begin position="12"/>
        <end position="33"/>
    </location>
</feature>
<organism evidence="2 3">
    <name type="scientific">Tumebacillus amylolyticus</name>
    <dbReference type="NCBI Taxonomy" id="2801339"/>
    <lineage>
        <taxon>Bacteria</taxon>
        <taxon>Bacillati</taxon>
        <taxon>Bacillota</taxon>
        <taxon>Bacilli</taxon>
        <taxon>Bacillales</taxon>
        <taxon>Alicyclobacillaceae</taxon>
        <taxon>Tumebacillus</taxon>
    </lineage>
</organism>
<evidence type="ECO:0000256" key="1">
    <source>
        <dbReference type="SAM" id="Phobius"/>
    </source>
</evidence>
<evidence type="ECO:0008006" key="4">
    <source>
        <dbReference type="Google" id="ProtNLM"/>
    </source>
</evidence>
<keyword evidence="1" id="KW-0472">Membrane</keyword>
<dbReference type="Proteomes" id="UP000602284">
    <property type="component" value="Unassembled WGS sequence"/>
</dbReference>
<keyword evidence="3" id="KW-1185">Reference proteome</keyword>
<evidence type="ECO:0000313" key="3">
    <source>
        <dbReference type="Proteomes" id="UP000602284"/>
    </source>
</evidence>
<accession>A0ABS1JE11</accession>
<keyword evidence="1" id="KW-0812">Transmembrane</keyword>
<sequence length="49" mass="5440">MNDRHEARRERIKAIVMVLILLSIALFSLPVGLSIRKLLHLHSCCGAGS</sequence>
<name>A0ABS1JE11_9BACL</name>
<dbReference type="RefSeq" id="WP_201637478.1">
    <property type="nucleotide sequence ID" value="NZ_JAEQNB010000006.1"/>
</dbReference>
<keyword evidence="1" id="KW-1133">Transmembrane helix</keyword>
<proteinExistence type="predicted"/>
<gene>
    <name evidence="2" type="ORF">JJB07_18065</name>
</gene>
<evidence type="ECO:0000313" key="2">
    <source>
        <dbReference type="EMBL" id="MBL0388512.1"/>
    </source>
</evidence>
<reference evidence="2 3" key="1">
    <citation type="submission" date="2021-01" db="EMBL/GenBank/DDBJ databases">
        <title>Tumebacillus sp. strain ITR2 16S ribosomal RNA gene Genome sequencing and assembly.</title>
        <authorList>
            <person name="Kang M."/>
        </authorList>
    </citation>
    <scope>NUCLEOTIDE SEQUENCE [LARGE SCALE GENOMIC DNA]</scope>
    <source>
        <strain evidence="2 3">ITR2</strain>
    </source>
</reference>